<proteinExistence type="predicted"/>
<feature type="transmembrane region" description="Helical" evidence="1">
    <location>
        <begin position="7"/>
        <end position="25"/>
    </location>
</feature>
<evidence type="ECO:0000313" key="3">
    <source>
        <dbReference type="Proteomes" id="UP000677305"/>
    </source>
</evidence>
<reference evidence="2 3" key="1">
    <citation type="submission" date="2020-07" db="EMBL/GenBank/DDBJ databases">
        <title>Vallitalea guaymasensis genome.</title>
        <authorList>
            <person name="Postec A."/>
        </authorList>
    </citation>
    <scope>NUCLEOTIDE SEQUENCE [LARGE SCALE GENOMIC DNA]</scope>
    <source>
        <strain evidence="2 3">Ra1766G1</strain>
    </source>
</reference>
<dbReference type="Proteomes" id="UP000677305">
    <property type="component" value="Chromosome"/>
</dbReference>
<keyword evidence="1" id="KW-1133">Transmembrane helix</keyword>
<feature type="transmembrane region" description="Helical" evidence="1">
    <location>
        <begin position="147"/>
        <end position="167"/>
    </location>
</feature>
<dbReference type="RefSeq" id="WP_212692919.1">
    <property type="nucleotide sequence ID" value="NZ_CP058561.1"/>
</dbReference>
<keyword evidence="1" id="KW-0812">Transmembrane</keyword>
<gene>
    <name evidence="2" type="ORF">HYG85_07195</name>
</gene>
<dbReference type="EMBL" id="CP058561">
    <property type="protein sequence ID" value="QUH28708.1"/>
    <property type="molecule type" value="Genomic_DNA"/>
</dbReference>
<evidence type="ECO:0000256" key="1">
    <source>
        <dbReference type="SAM" id="Phobius"/>
    </source>
</evidence>
<name>A0A8J8M9J1_9FIRM</name>
<dbReference type="KEGG" id="vgu:HYG85_07195"/>
<keyword evidence="3" id="KW-1185">Reference proteome</keyword>
<feature type="transmembrane region" description="Helical" evidence="1">
    <location>
        <begin position="179"/>
        <end position="197"/>
    </location>
</feature>
<dbReference type="AlphaFoldDB" id="A0A8J8M9J1"/>
<accession>A0A8J8M9J1</accession>
<sequence length="263" mass="30673">MNKHSVLYLIILIPFIISAAILSFLLREQNIIYIFMTILFVVVGIVLVLKFSNMPMKLKKYELGKEIEISQLGINDKNIKVYQSKTLDEVDFMIHPKDVVLNIFDKNTYIVISQAFYANNKKSIIEMLIRSEVKRVRENYYLKSMMILLWPTFIVVNLFLLSIHINIELVHIVSSNLKMWLIPTMIVLSVIGNIKWFNNYVSRVEEKLDNELLSMYSYSEVTDYIDVTEKYIGGVNEDKVGIYEGVVRARKKNLEKGKNICKL</sequence>
<organism evidence="2 3">
    <name type="scientific">Vallitalea guaymasensis</name>
    <dbReference type="NCBI Taxonomy" id="1185412"/>
    <lineage>
        <taxon>Bacteria</taxon>
        <taxon>Bacillati</taxon>
        <taxon>Bacillota</taxon>
        <taxon>Clostridia</taxon>
        <taxon>Lachnospirales</taxon>
        <taxon>Vallitaleaceae</taxon>
        <taxon>Vallitalea</taxon>
    </lineage>
</organism>
<evidence type="ECO:0000313" key="2">
    <source>
        <dbReference type="EMBL" id="QUH28708.1"/>
    </source>
</evidence>
<keyword evidence="1" id="KW-0472">Membrane</keyword>
<feature type="transmembrane region" description="Helical" evidence="1">
    <location>
        <begin position="31"/>
        <end position="51"/>
    </location>
</feature>
<protein>
    <submittedName>
        <fullName evidence="2">Uncharacterized protein</fullName>
    </submittedName>
</protein>